<proteinExistence type="inferred from homology"/>
<evidence type="ECO:0000259" key="7">
    <source>
        <dbReference type="SMART" id="SM00739"/>
    </source>
</evidence>
<comment type="function">
    <text evidence="5">One of two assembly initiator proteins, it binds directly to the 5'-end of the 23S rRNA, where it nucleates assembly of the 50S subunit.</text>
</comment>
<evidence type="ECO:0000256" key="5">
    <source>
        <dbReference type="HAMAP-Rule" id="MF_01326"/>
    </source>
</evidence>
<keyword evidence="5" id="KW-0694">RNA-binding</keyword>
<dbReference type="CDD" id="cd06089">
    <property type="entry name" value="KOW_RPL26"/>
    <property type="match status" value="1"/>
</dbReference>
<evidence type="ECO:0000256" key="4">
    <source>
        <dbReference type="ARBA" id="ARBA00035206"/>
    </source>
</evidence>
<dbReference type="SUPFAM" id="SSF50104">
    <property type="entry name" value="Translation proteins SH3-like domain"/>
    <property type="match status" value="1"/>
</dbReference>
<keyword evidence="5" id="KW-0699">rRNA-binding</keyword>
<name>E7C3I2_9BACT</name>
<dbReference type="GO" id="GO:1990904">
    <property type="term" value="C:ribonucleoprotein complex"/>
    <property type="evidence" value="ECO:0007669"/>
    <property type="project" value="UniProtKB-KW"/>
</dbReference>
<evidence type="ECO:0000256" key="6">
    <source>
        <dbReference type="RuleBase" id="RU003477"/>
    </source>
</evidence>
<comment type="function">
    <text evidence="5">One of the proteins that surrounds the polypeptide exit tunnel on the outside of the subunit.</text>
</comment>
<evidence type="ECO:0000256" key="1">
    <source>
        <dbReference type="ARBA" id="ARBA00010618"/>
    </source>
</evidence>
<sequence>MQSIRKGDLVEVVRGADRGKKGRVIAVQRDRGSVRVERVRLQKRHLKPGRRGARQGGIVEQEGFIALSNVMLIDPSDNKPSRVRVEERSGKRVRVFVRSGDAVPDPSDD</sequence>
<dbReference type="Gene3D" id="2.30.30.30">
    <property type="match status" value="1"/>
</dbReference>
<dbReference type="PROSITE" id="PS01108">
    <property type="entry name" value="RIBOSOMAL_L24"/>
    <property type="match status" value="1"/>
</dbReference>
<gene>
    <name evidence="5" type="primary">rplX</name>
</gene>
<dbReference type="InterPro" id="IPR041988">
    <property type="entry name" value="Ribosomal_uL24_KOW"/>
</dbReference>
<evidence type="ECO:0000256" key="3">
    <source>
        <dbReference type="ARBA" id="ARBA00023274"/>
    </source>
</evidence>
<reference evidence="8" key="1">
    <citation type="submission" date="2010-01" db="EMBL/GenBank/DDBJ databases">
        <title>Genome fragments of uncultured bacteria from the North Pacific subtropical Gyre.</title>
        <authorList>
            <person name="Pham V.D."/>
            <person name="Delong E.F."/>
        </authorList>
    </citation>
    <scope>NUCLEOTIDE SEQUENCE</scope>
</reference>
<dbReference type="Pfam" id="PF00467">
    <property type="entry name" value="KOW"/>
    <property type="match status" value="1"/>
</dbReference>
<organism evidence="8">
    <name type="scientific">uncultured myxobacterium HF0200_01L06</name>
    <dbReference type="NCBI Taxonomy" id="723556"/>
    <lineage>
        <taxon>Bacteria</taxon>
        <taxon>Pseudomonadati</taxon>
        <taxon>Myxococcota</taxon>
        <taxon>Myxococcia</taxon>
        <taxon>Myxococcales</taxon>
        <taxon>environmental samples</taxon>
    </lineage>
</organism>
<dbReference type="NCBIfam" id="TIGR01079">
    <property type="entry name" value="rplX_bact"/>
    <property type="match status" value="1"/>
</dbReference>
<dbReference type="InterPro" id="IPR014722">
    <property type="entry name" value="Rib_uL2_dom2"/>
</dbReference>
<comment type="similarity">
    <text evidence="1 5 6">Belongs to the universal ribosomal protein uL24 family.</text>
</comment>
<evidence type="ECO:0000256" key="2">
    <source>
        <dbReference type="ARBA" id="ARBA00022980"/>
    </source>
</evidence>
<keyword evidence="2 5" id="KW-0689">Ribosomal protein</keyword>
<dbReference type="Pfam" id="PF17136">
    <property type="entry name" value="ribosomal_L24"/>
    <property type="match status" value="1"/>
</dbReference>
<dbReference type="InterPro" id="IPR005825">
    <property type="entry name" value="Ribosomal_uL24_CS"/>
</dbReference>
<dbReference type="HAMAP" id="MF_01326_B">
    <property type="entry name" value="Ribosomal_uL24_B"/>
    <property type="match status" value="1"/>
</dbReference>
<evidence type="ECO:0000313" key="8">
    <source>
        <dbReference type="EMBL" id="ADI22006.1"/>
    </source>
</evidence>
<dbReference type="PANTHER" id="PTHR12903">
    <property type="entry name" value="MITOCHONDRIAL RIBOSOMAL PROTEIN L24"/>
    <property type="match status" value="1"/>
</dbReference>
<dbReference type="GO" id="GO:0003735">
    <property type="term" value="F:structural constituent of ribosome"/>
    <property type="evidence" value="ECO:0007669"/>
    <property type="project" value="InterPro"/>
</dbReference>
<keyword evidence="3 5" id="KW-0687">Ribonucleoprotein</keyword>
<dbReference type="GO" id="GO:0019843">
    <property type="term" value="F:rRNA binding"/>
    <property type="evidence" value="ECO:0007669"/>
    <property type="project" value="UniProtKB-UniRule"/>
</dbReference>
<dbReference type="InterPro" id="IPR003256">
    <property type="entry name" value="Ribosomal_uL24"/>
</dbReference>
<dbReference type="SMART" id="SM00739">
    <property type="entry name" value="KOW"/>
    <property type="match status" value="1"/>
</dbReference>
<dbReference type="GO" id="GO:0005840">
    <property type="term" value="C:ribosome"/>
    <property type="evidence" value="ECO:0007669"/>
    <property type="project" value="UniProtKB-KW"/>
</dbReference>
<comment type="subunit">
    <text evidence="5">Part of the 50S ribosomal subunit.</text>
</comment>
<dbReference type="InterPro" id="IPR057264">
    <property type="entry name" value="Ribosomal_uL24_C"/>
</dbReference>
<dbReference type="EMBL" id="GU567972">
    <property type="protein sequence ID" value="ADI22006.1"/>
    <property type="molecule type" value="Genomic_DNA"/>
</dbReference>
<dbReference type="GO" id="GO:0006412">
    <property type="term" value="P:translation"/>
    <property type="evidence" value="ECO:0007669"/>
    <property type="project" value="UniProtKB-UniRule"/>
</dbReference>
<feature type="domain" description="KOW" evidence="7">
    <location>
        <begin position="3"/>
        <end position="30"/>
    </location>
</feature>
<accession>E7C3I2</accession>
<dbReference type="InterPro" id="IPR005824">
    <property type="entry name" value="KOW"/>
</dbReference>
<dbReference type="AlphaFoldDB" id="E7C3I2"/>
<protein>
    <recommendedName>
        <fullName evidence="4 5">Large ribosomal subunit protein uL24</fullName>
    </recommendedName>
</protein>
<dbReference type="InterPro" id="IPR008991">
    <property type="entry name" value="Translation_prot_SH3-like_sf"/>
</dbReference>